<dbReference type="GO" id="GO:0009378">
    <property type="term" value="F:four-way junction helicase activity"/>
    <property type="evidence" value="ECO:0007669"/>
    <property type="project" value="TreeGrafter"/>
</dbReference>
<evidence type="ECO:0000256" key="4">
    <source>
        <dbReference type="ARBA" id="ARBA00023235"/>
    </source>
</evidence>
<dbReference type="Pfam" id="PF00270">
    <property type="entry name" value="DEAD"/>
    <property type="match status" value="1"/>
</dbReference>
<keyword evidence="4" id="KW-0413">Isomerase</keyword>
<evidence type="ECO:0000259" key="6">
    <source>
        <dbReference type="PROSITE" id="PS51194"/>
    </source>
</evidence>
<dbReference type="SMART" id="SM00487">
    <property type="entry name" value="DEXDc"/>
    <property type="match status" value="1"/>
</dbReference>
<dbReference type="SUPFAM" id="SSF52540">
    <property type="entry name" value="P-loop containing nucleoside triphosphate hydrolases"/>
    <property type="match status" value="1"/>
</dbReference>
<reference evidence="7 8" key="1">
    <citation type="submission" date="2018-01" db="EMBL/GenBank/DDBJ databases">
        <title>Genomic Encyclopedia of Archaeal and Bacterial Type Strains, Phase II (KMG-II): from individual species to whole genera.</title>
        <authorList>
            <person name="Goeker M."/>
        </authorList>
    </citation>
    <scope>NUCLEOTIDE SEQUENCE [LARGE SCALE GENOMIC DNA]</scope>
    <source>
        <strain evidence="7 8">DSM 17023</strain>
    </source>
</reference>
<sequence>MTLVSDASRNAEIWLQTEFERQKTALSHAYSVNDRLALLRSLVRLNGGRLKLNNEALHLNSEELVALPRHGLIHEFGILRLVDERRDDRAPAGFWAAERLDVNLRRTFSDHTPDATLLRHTAFGSYRAAAQKSSLRALLTMPSGGGLMVCMPTGSGKSMIFQLDALGSRSRNPSSCVAVITPTVSLALDHVRALRTMSGLEKSAALTGDLKGTERDADLNAFRRGETPILLLSPEIALGSARQALLEAATDPEEKPQSLRAQLRTLFIDEAHIIESWGRSFRPDFQRLPALVAELRERNPALNVVLLSATLPPAARCILRSAYGHSGPWLEIDAAIPRYEHDLVIQAYGSSAERDLALDFVIDRAPRPMIVYTSLAVDPGGSGDDRVSAESLFRRLRMRGYDRIALFTGQVTDSRERQQIVADWAAERIDIVVATSAFGMGVDKPNVRTVVHACLPEGPARWYQEIGRAARDGHQGLAICLFTSSEHRQARDDVRTAYSQATSSWLTRDVAEARWNALFQRRSKVRWSGPNQQMRLDLDSVREDLRTRVGSDLNRNWNMSLLNLMQRAHVLEVLAIDEKVGGKAFWDVEIKEPTIFDKSASGVWDQIFELRNAEQQVAKAELDDFVRLMRRPEKQCIIRAVFEMLGERTVKYIAPCGRCPACRSSNVEPPHTIHSSGLERTWPEYQIGDVATDLPPGATLINPVDPTYETGLEQLIRRLATTGMEQFVAPDDHAGSVARLLSKLPVRYGFVLSHAELRNDPLAALALVPTAILLPFNGEMAARILSRLWQWIEEAHFMPLVVAARPDLRIRERRLDQILSRRAPYPEEVLDSLGSNRGATK</sequence>
<keyword evidence="3" id="KW-0238">DNA-binding</keyword>
<dbReference type="GO" id="GO:0000724">
    <property type="term" value="P:double-strand break repair via homologous recombination"/>
    <property type="evidence" value="ECO:0007669"/>
    <property type="project" value="TreeGrafter"/>
</dbReference>
<keyword evidence="7" id="KW-0378">Hydrolase</keyword>
<keyword evidence="1" id="KW-0547">Nucleotide-binding</keyword>
<dbReference type="Pfam" id="PF00271">
    <property type="entry name" value="Helicase_C"/>
    <property type="match status" value="1"/>
</dbReference>
<evidence type="ECO:0000256" key="2">
    <source>
        <dbReference type="ARBA" id="ARBA00022840"/>
    </source>
</evidence>
<keyword evidence="8" id="KW-1185">Reference proteome</keyword>
<proteinExistence type="predicted"/>
<dbReference type="GO" id="GO:0003677">
    <property type="term" value="F:DNA binding"/>
    <property type="evidence" value="ECO:0007669"/>
    <property type="project" value="UniProtKB-KW"/>
</dbReference>
<dbReference type="PANTHER" id="PTHR13710">
    <property type="entry name" value="DNA HELICASE RECQ FAMILY MEMBER"/>
    <property type="match status" value="1"/>
</dbReference>
<evidence type="ECO:0000313" key="8">
    <source>
        <dbReference type="Proteomes" id="UP000236959"/>
    </source>
</evidence>
<dbReference type="Proteomes" id="UP000236959">
    <property type="component" value="Unassembled WGS sequence"/>
</dbReference>
<dbReference type="InterPro" id="IPR001650">
    <property type="entry name" value="Helicase_C-like"/>
</dbReference>
<dbReference type="InterPro" id="IPR014001">
    <property type="entry name" value="Helicase_ATP-bd"/>
</dbReference>
<dbReference type="InterPro" id="IPR011545">
    <property type="entry name" value="DEAD/DEAH_box_helicase_dom"/>
</dbReference>
<keyword evidence="2" id="KW-0067">ATP-binding</keyword>
<evidence type="ECO:0000256" key="1">
    <source>
        <dbReference type="ARBA" id="ARBA00022741"/>
    </source>
</evidence>
<dbReference type="SMART" id="SM00490">
    <property type="entry name" value="HELICc"/>
    <property type="match status" value="1"/>
</dbReference>
<evidence type="ECO:0000259" key="5">
    <source>
        <dbReference type="PROSITE" id="PS51192"/>
    </source>
</evidence>
<dbReference type="InterPro" id="IPR027417">
    <property type="entry name" value="P-loop_NTPase"/>
</dbReference>
<dbReference type="Gene3D" id="3.40.50.300">
    <property type="entry name" value="P-loop containing nucleotide triphosphate hydrolases"/>
    <property type="match status" value="2"/>
</dbReference>
<dbReference type="EMBL" id="PPCN01000002">
    <property type="protein sequence ID" value="POF32609.1"/>
    <property type="molecule type" value="Genomic_DNA"/>
</dbReference>
<feature type="domain" description="Helicase C-terminal" evidence="6">
    <location>
        <begin position="357"/>
        <end position="526"/>
    </location>
</feature>
<accession>A0A2S3UYR5</accession>
<name>A0A2S3UYR5_9HYPH</name>
<keyword evidence="7" id="KW-0347">Helicase</keyword>
<evidence type="ECO:0000313" key="7">
    <source>
        <dbReference type="EMBL" id="POF32609.1"/>
    </source>
</evidence>
<dbReference type="GO" id="GO:0005737">
    <property type="term" value="C:cytoplasm"/>
    <property type="evidence" value="ECO:0007669"/>
    <property type="project" value="TreeGrafter"/>
</dbReference>
<organism evidence="7 8">
    <name type="scientific">Roseibium marinum</name>
    <dbReference type="NCBI Taxonomy" id="281252"/>
    <lineage>
        <taxon>Bacteria</taxon>
        <taxon>Pseudomonadati</taxon>
        <taxon>Pseudomonadota</taxon>
        <taxon>Alphaproteobacteria</taxon>
        <taxon>Hyphomicrobiales</taxon>
        <taxon>Stappiaceae</taxon>
        <taxon>Roseibium</taxon>
    </lineage>
</organism>
<feature type="domain" description="Helicase ATP-binding" evidence="5">
    <location>
        <begin position="138"/>
        <end position="329"/>
    </location>
</feature>
<dbReference type="PROSITE" id="PS51194">
    <property type="entry name" value="HELICASE_CTER"/>
    <property type="match status" value="1"/>
</dbReference>
<dbReference type="GO" id="GO:0005524">
    <property type="term" value="F:ATP binding"/>
    <property type="evidence" value="ECO:0007669"/>
    <property type="project" value="UniProtKB-KW"/>
</dbReference>
<dbReference type="PANTHER" id="PTHR13710:SF153">
    <property type="entry name" value="RECQ-LIKE DNA HELICASE BLM"/>
    <property type="match status" value="1"/>
</dbReference>
<dbReference type="GO" id="GO:0043138">
    <property type="term" value="F:3'-5' DNA helicase activity"/>
    <property type="evidence" value="ECO:0007669"/>
    <property type="project" value="TreeGrafter"/>
</dbReference>
<dbReference type="GO" id="GO:0005694">
    <property type="term" value="C:chromosome"/>
    <property type="evidence" value="ECO:0007669"/>
    <property type="project" value="TreeGrafter"/>
</dbReference>
<protein>
    <submittedName>
        <fullName evidence="7">ATP-dependent DNA helicase RecQ</fullName>
    </submittedName>
</protein>
<evidence type="ECO:0000256" key="3">
    <source>
        <dbReference type="ARBA" id="ARBA00023125"/>
    </source>
</evidence>
<gene>
    <name evidence="7" type="ORF">CLV41_10211</name>
</gene>
<dbReference type="AlphaFoldDB" id="A0A2S3UYR5"/>
<comment type="caution">
    <text evidence="7">The sequence shown here is derived from an EMBL/GenBank/DDBJ whole genome shotgun (WGS) entry which is preliminary data.</text>
</comment>
<dbReference type="PROSITE" id="PS51192">
    <property type="entry name" value="HELICASE_ATP_BIND_1"/>
    <property type="match status" value="1"/>
</dbReference>
<dbReference type="OrthoDB" id="9760034at2"/>